<dbReference type="EMBL" id="FOOY01000011">
    <property type="protein sequence ID" value="SFG49493.1"/>
    <property type="molecule type" value="Genomic_DNA"/>
</dbReference>
<evidence type="ECO:0000259" key="1">
    <source>
        <dbReference type="PROSITE" id="PS50965"/>
    </source>
</evidence>
<evidence type="ECO:0000313" key="2">
    <source>
        <dbReference type="EMBL" id="SFG49493.1"/>
    </source>
</evidence>
<dbReference type="OrthoDB" id="569879at2"/>
<dbReference type="Pfam" id="PF08378">
    <property type="entry name" value="NERD"/>
    <property type="match status" value="1"/>
</dbReference>
<dbReference type="Proteomes" id="UP000198752">
    <property type="component" value="Unassembled WGS sequence"/>
</dbReference>
<keyword evidence="3" id="KW-1185">Reference proteome</keyword>
<protein>
    <submittedName>
        <fullName evidence="2">Nuclease-related domain-containing protein</fullName>
    </submittedName>
</protein>
<evidence type="ECO:0000313" key="3">
    <source>
        <dbReference type="Proteomes" id="UP000198752"/>
    </source>
</evidence>
<name>A0A1I2SAX1_9BACL</name>
<organism evidence="2 3">
    <name type="scientific">Sporolactobacillus nakayamae</name>
    <dbReference type="NCBI Taxonomy" id="269670"/>
    <lineage>
        <taxon>Bacteria</taxon>
        <taxon>Bacillati</taxon>
        <taxon>Bacillota</taxon>
        <taxon>Bacilli</taxon>
        <taxon>Bacillales</taxon>
        <taxon>Sporolactobacillaceae</taxon>
        <taxon>Sporolactobacillus</taxon>
    </lineage>
</organism>
<dbReference type="InterPro" id="IPR011528">
    <property type="entry name" value="NERD"/>
</dbReference>
<dbReference type="PROSITE" id="PS50965">
    <property type="entry name" value="NERD"/>
    <property type="match status" value="1"/>
</dbReference>
<dbReference type="RefSeq" id="WP_093672319.1">
    <property type="nucleotide sequence ID" value="NZ_FOOY01000011.1"/>
</dbReference>
<sequence>MISKKLLIPMRLLADQALLEHLPSGHPARASIEADLDKRSSGWIGEQNLAYYLDMFEIADFHVFYGLHLDDCQIDVLILTPTFISLIEVKNYSGILIFTSEKGQVIRRMGDRRDGFPNSLLQVGRHRELLLRWLTAHGLPAIPIEADVVISNPSTIIENPTHSRRVQNHVFHAEQAPLKIQAMLEKHSGGRRYTPFLQQIETQLLQAHSDPFTNVLNTFNIQPSELLRGVRCTRCRNYAMRRIYANWHCPHCGYKSKTAHESMILHYFLLMGQTMTNKQCREFLNLGADQRLIVNRLIKKMNLTLSGNGRGKGLYYLSPSHEQLSQCLKNTIKSRRKRR</sequence>
<feature type="domain" description="NERD" evidence="1">
    <location>
        <begin position="41"/>
        <end position="153"/>
    </location>
</feature>
<proteinExistence type="predicted"/>
<dbReference type="AlphaFoldDB" id="A0A1I2SAX1"/>
<accession>A0A1I2SAX1</accession>
<gene>
    <name evidence="2" type="ORF">SAMN02982927_01891</name>
</gene>
<dbReference type="STRING" id="269670.SAMN02982927_01891"/>
<reference evidence="3" key="1">
    <citation type="submission" date="2016-10" db="EMBL/GenBank/DDBJ databases">
        <authorList>
            <person name="Varghese N."/>
            <person name="Submissions S."/>
        </authorList>
    </citation>
    <scope>NUCLEOTIDE SEQUENCE [LARGE SCALE GENOMIC DNA]</scope>
    <source>
        <strain evidence="3">ATCC 700379</strain>
    </source>
</reference>